<dbReference type="InterPro" id="IPR050445">
    <property type="entry name" value="Bact_polysacc_biosynth/exp"/>
</dbReference>
<evidence type="ECO:0000259" key="8">
    <source>
        <dbReference type="Pfam" id="PF02706"/>
    </source>
</evidence>
<evidence type="ECO:0000256" key="6">
    <source>
        <dbReference type="ARBA" id="ARBA00023136"/>
    </source>
</evidence>
<proteinExistence type="inferred from homology"/>
<dbReference type="PANTHER" id="PTHR32309:SF13">
    <property type="entry name" value="FERRIC ENTEROBACTIN TRANSPORT PROTEIN FEPE"/>
    <property type="match status" value="1"/>
</dbReference>
<evidence type="ECO:0000256" key="2">
    <source>
        <dbReference type="ARBA" id="ARBA00006683"/>
    </source>
</evidence>
<keyword evidence="6 7" id="KW-0472">Membrane</keyword>
<accession>A0ABT4MAN9</accession>
<keyword evidence="10" id="KW-1185">Reference proteome</keyword>
<comment type="similarity">
    <text evidence="2">Belongs to the CpsC/CapA family.</text>
</comment>
<keyword evidence="4 7" id="KW-0812">Transmembrane</keyword>
<evidence type="ECO:0000256" key="7">
    <source>
        <dbReference type="SAM" id="Phobius"/>
    </source>
</evidence>
<name>A0ABT4MAN9_9NOCA</name>
<feature type="transmembrane region" description="Helical" evidence="7">
    <location>
        <begin position="12"/>
        <end position="35"/>
    </location>
</feature>
<feature type="domain" description="Polysaccharide chain length determinant N-terminal" evidence="8">
    <location>
        <begin position="9"/>
        <end position="89"/>
    </location>
</feature>
<evidence type="ECO:0000256" key="1">
    <source>
        <dbReference type="ARBA" id="ARBA00004651"/>
    </source>
</evidence>
<organism evidence="9 10">
    <name type="scientific">Rhodococcus ruber</name>
    <dbReference type="NCBI Taxonomy" id="1830"/>
    <lineage>
        <taxon>Bacteria</taxon>
        <taxon>Bacillati</taxon>
        <taxon>Actinomycetota</taxon>
        <taxon>Actinomycetes</taxon>
        <taxon>Mycobacteriales</taxon>
        <taxon>Nocardiaceae</taxon>
        <taxon>Rhodococcus</taxon>
    </lineage>
</organism>
<feature type="transmembrane region" description="Helical" evidence="7">
    <location>
        <begin position="174"/>
        <end position="194"/>
    </location>
</feature>
<reference evidence="9" key="1">
    <citation type="submission" date="2022-12" db="EMBL/GenBank/DDBJ databases">
        <authorList>
            <person name="Krivoruchko A.V."/>
            <person name="Elkin A."/>
        </authorList>
    </citation>
    <scope>NUCLEOTIDE SEQUENCE</scope>
    <source>
        <strain evidence="9">IEGM 1391</strain>
    </source>
</reference>
<evidence type="ECO:0000256" key="4">
    <source>
        <dbReference type="ARBA" id="ARBA00022692"/>
    </source>
</evidence>
<dbReference type="EMBL" id="JAPWIJ010000002">
    <property type="protein sequence ID" value="MCZ4518038.1"/>
    <property type="molecule type" value="Genomic_DNA"/>
</dbReference>
<dbReference type="PANTHER" id="PTHR32309">
    <property type="entry name" value="TYROSINE-PROTEIN KINASE"/>
    <property type="match status" value="1"/>
</dbReference>
<comment type="subcellular location">
    <subcellularLocation>
        <location evidence="1">Cell membrane</location>
        <topology evidence="1">Multi-pass membrane protein</topology>
    </subcellularLocation>
</comment>
<dbReference type="Proteomes" id="UP001081071">
    <property type="component" value="Unassembled WGS sequence"/>
</dbReference>
<protein>
    <submittedName>
        <fullName evidence="9">Wzz/FepE/Etk N-terminal domain-containing protein</fullName>
    </submittedName>
</protein>
<sequence>MSEQRFGDIIRAGWRIVAVSVVVSVSVAFGITLLVTPVYESRAQMFVSTPNQTFRQDEYRTDLFSQQRIAAYAELVKGNLLASTVVDELALDLSPAELAQKVSMSYSADSAVFDVVATDNSPELARDIANTMAIELSAVVAELEAPEDGEIPSAAVGIRHQPETASAPIRPNTAHYLVIGAAVGLLLGVALVLIRRRSNRPAQ</sequence>
<keyword evidence="5 7" id="KW-1133">Transmembrane helix</keyword>
<evidence type="ECO:0000313" key="10">
    <source>
        <dbReference type="Proteomes" id="UP001081071"/>
    </source>
</evidence>
<evidence type="ECO:0000256" key="3">
    <source>
        <dbReference type="ARBA" id="ARBA00022475"/>
    </source>
</evidence>
<dbReference type="InterPro" id="IPR003856">
    <property type="entry name" value="LPS_length_determ_N"/>
</dbReference>
<keyword evidence="3" id="KW-1003">Cell membrane</keyword>
<evidence type="ECO:0000256" key="5">
    <source>
        <dbReference type="ARBA" id="ARBA00022989"/>
    </source>
</evidence>
<comment type="caution">
    <text evidence="9">The sequence shown here is derived from an EMBL/GenBank/DDBJ whole genome shotgun (WGS) entry which is preliminary data.</text>
</comment>
<dbReference type="Pfam" id="PF02706">
    <property type="entry name" value="Wzz"/>
    <property type="match status" value="1"/>
</dbReference>
<gene>
    <name evidence="9" type="ORF">O4220_05865</name>
</gene>
<dbReference type="RefSeq" id="WP_269602726.1">
    <property type="nucleotide sequence ID" value="NZ_JAPWIJ010000002.1"/>
</dbReference>
<evidence type="ECO:0000313" key="9">
    <source>
        <dbReference type="EMBL" id="MCZ4518038.1"/>
    </source>
</evidence>